<evidence type="ECO:0000256" key="7">
    <source>
        <dbReference type="ARBA" id="ARBA00023242"/>
    </source>
</evidence>
<evidence type="ECO:0000259" key="9">
    <source>
        <dbReference type="PROSITE" id="PS50048"/>
    </source>
</evidence>
<dbReference type="PANTHER" id="PTHR31845:SF34">
    <property type="entry name" value="TRANSCRIPTIONAL ACTIVATOR OF PROTEASES PRTT"/>
    <property type="match status" value="1"/>
</dbReference>
<keyword evidence="6" id="KW-0804">Transcription</keyword>
<comment type="subcellular location">
    <subcellularLocation>
        <location evidence="1">Nucleus</location>
    </subcellularLocation>
</comment>
<dbReference type="InterPro" id="IPR036864">
    <property type="entry name" value="Zn2-C6_fun-type_DNA-bd_sf"/>
</dbReference>
<dbReference type="CDD" id="cd12148">
    <property type="entry name" value="fungal_TF_MHR"/>
    <property type="match status" value="1"/>
</dbReference>
<name>A0A1B2JGK4_PICPA</name>
<evidence type="ECO:0000313" key="17">
    <source>
        <dbReference type="Proteomes" id="UP000094565"/>
    </source>
</evidence>
<evidence type="ECO:0000313" key="10">
    <source>
        <dbReference type="EMBL" id="ANZ76946.1"/>
    </source>
</evidence>
<evidence type="ECO:0000313" key="12">
    <source>
        <dbReference type="EMBL" id="ANZ76948.1"/>
    </source>
</evidence>
<reference evidence="12 17" key="1">
    <citation type="submission" date="2016-02" db="EMBL/GenBank/DDBJ databases">
        <title>Comparative genomic and transcriptomic foundation for Pichia pastoris.</title>
        <authorList>
            <person name="Love K.R."/>
            <person name="Shah K.A."/>
            <person name="Whittaker C.A."/>
            <person name="Wu J."/>
            <person name="Bartlett M.C."/>
            <person name="Ma D."/>
            <person name="Leeson R.L."/>
            <person name="Priest M."/>
            <person name="Young S.K."/>
            <person name="Love J.C."/>
        </authorList>
    </citation>
    <scope>NUCLEOTIDE SEQUENCE [LARGE SCALE GENOMIC DNA]</scope>
    <source>
        <strain evidence="12 17">ATCC 28485</strain>
    </source>
</reference>
<evidence type="ECO:0000256" key="8">
    <source>
        <dbReference type="SAM" id="MobiDB-lite"/>
    </source>
</evidence>
<keyword evidence="17" id="KW-1185">Reference proteome</keyword>
<evidence type="ECO:0000256" key="3">
    <source>
        <dbReference type="ARBA" id="ARBA00022833"/>
    </source>
</evidence>
<dbReference type="PANTHER" id="PTHR31845">
    <property type="entry name" value="FINGER DOMAIN PROTEIN, PUTATIVE-RELATED"/>
    <property type="match status" value="1"/>
</dbReference>
<gene>
    <name evidence="12" type="primary">URC2</name>
    <name evidence="12" type="ORF">ATY40_BA7503350</name>
</gene>
<keyword evidence="5" id="KW-0238">DNA-binding</keyword>
<evidence type="ECO:0000256" key="2">
    <source>
        <dbReference type="ARBA" id="ARBA00022723"/>
    </source>
</evidence>
<evidence type="ECO:0000313" key="15">
    <source>
        <dbReference type="EMBL" id="ANZ76951.1"/>
    </source>
</evidence>
<evidence type="ECO:0000256" key="4">
    <source>
        <dbReference type="ARBA" id="ARBA00023015"/>
    </source>
</evidence>
<dbReference type="EMBL" id="CP014586">
    <property type="protein sequence ID" value="ANZ76947.1"/>
    <property type="molecule type" value="Genomic_DNA"/>
</dbReference>
<keyword evidence="7" id="KW-0539">Nucleus</keyword>
<feature type="region of interest" description="Disordered" evidence="8">
    <location>
        <begin position="1"/>
        <end position="113"/>
    </location>
</feature>
<dbReference type="EMBL" id="CP014586">
    <property type="protein sequence ID" value="ANZ76946.1"/>
    <property type="molecule type" value="Genomic_DNA"/>
</dbReference>
<dbReference type="GO" id="GO:0008270">
    <property type="term" value="F:zinc ion binding"/>
    <property type="evidence" value="ECO:0007669"/>
    <property type="project" value="InterPro"/>
</dbReference>
<dbReference type="EMBL" id="CP014586">
    <property type="protein sequence ID" value="ANZ76952.1"/>
    <property type="molecule type" value="Genomic_DNA"/>
</dbReference>
<keyword evidence="4" id="KW-0805">Transcription regulation</keyword>
<dbReference type="CDD" id="cd00067">
    <property type="entry name" value="GAL4"/>
    <property type="match status" value="1"/>
</dbReference>
<dbReference type="Proteomes" id="UP000094565">
    <property type="component" value="Chromosome 3"/>
</dbReference>
<dbReference type="SMART" id="SM00066">
    <property type="entry name" value="GAL4"/>
    <property type="match status" value="1"/>
</dbReference>
<dbReference type="InterPro" id="IPR051089">
    <property type="entry name" value="prtT"/>
</dbReference>
<dbReference type="SUPFAM" id="SSF57701">
    <property type="entry name" value="Zn2/Cys6 DNA-binding domain"/>
    <property type="match status" value="1"/>
</dbReference>
<feature type="compositionally biased region" description="Polar residues" evidence="8">
    <location>
        <begin position="99"/>
        <end position="110"/>
    </location>
</feature>
<dbReference type="GO" id="GO:0000981">
    <property type="term" value="F:DNA-binding transcription factor activity, RNA polymerase II-specific"/>
    <property type="evidence" value="ECO:0007669"/>
    <property type="project" value="InterPro"/>
</dbReference>
<feature type="compositionally biased region" description="Basic and acidic residues" evidence="8">
    <location>
        <begin position="1"/>
        <end position="14"/>
    </location>
</feature>
<evidence type="ECO:0000313" key="13">
    <source>
        <dbReference type="EMBL" id="ANZ76949.1"/>
    </source>
</evidence>
<dbReference type="OrthoDB" id="2595934at2759"/>
<dbReference type="Pfam" id="PF00172">
    <property type="entry name" value="Zn_clus"/>
    <property type="match status" value="1"/>
</dbReference>
<dbReference type="AlphaFoldDB" id="A0A1B2JGK4"/>
<keyword evidence="3" id="KW-0862">Zinc</keyword>
<evidence type="ECO:0000256" key="6">
    <source>
        <dbReference type="ARBA" id="ARBA00023163"/>
    </source>
</evidence>
<evidence type="ECO:0000313" key="14">
    <source>
        <dbReference type="EMBL" id="ANZ76950.1"/>
    </source>
</evidence>
<protein>
    <submittedName>
        <fullName evidence="11">BA75_03350T0</fullName>
    </submittedName>
    <submittedName>
        <fullName evidence="14">BA75_03350T1</fullName>
    </submittedName>
    <submittedName>
        <fullName evidence="12">BA75_03350T2</fullName>
    </submittedName>
    <submittedName>
        <fullName evidence="16">BA75_03350T3</fullName>
    </submittedName>
    <submittedName>
        <fullName evidence="10">BA75_03350T4</fullName>
    </submittedName>
    <submittedName>
        <fullName evidence="13">BA75_03350T5</fullName>
    </submittedName>
    <submittedName>
        <fullName evidence="15">BA75_03350T6</fullName>
    </submittedName>
</protein>
<dbReference type="EMBL" id="CP014586">
    <property type="protein sequence ID" value="ANZ76950.1"/>
    <property type="molecule type" value="Genomic_DNA"/>
</dbReference>
<keyword evidence="2" id="KW-0479">Metal-binding</keyword>
<evidence type="ECO:0000256" key="1">
    <source>
        <dbReference type="ARBA" id="ARBA00004123"/>
    </source>
</evidence>
<dbReference type="EMBL" id="CP014586">
    <property type="protein sequence ID" value="ANZ76948.1"/>
    <property type="molecule type" value="Genomic_DNA"/>
</dbReference>
<organism evidence="12 17">
    <name type="scientific">Komagataella pastoris</name>
    <name type="common">Yeast</name>
    <name type="synonym">Pichia pastoris</name>
    <dbReference type="NCBI Taxonomy" id="4922"/>
    <lineage>
        <taxon>Eukaryota</taxon>
        <taxon>Fungi</taxon>
        <taxon>Dikarya</taxon>
        <taxon>Ascomycota</taxon>
        <taxon>Saccharomycotina</taxon>
        <taxon>Pichiomycetes</taxon>
        <taxon>Pichiales</taxon>
        <taxon>Pichiaceae</taxon>
        <taxon>Komagataella</taxon>
    </lineage>
</organism>
<evidence type="ECO:0000256" key="5">
    <source>
        <dbReference type="ARBA" id="ARBA00023125"/>
    </source>
</evidence>
<evidence type="ECO:0000313" key="11">
    <source>
        <dbReference type="EMBL" id="ANZ76947.1"/>
    </source>
</evidence>
<dbReference type="InterPro" id="IPR001138">
    <property type="entry name" value="Zn2Cys6_DnaBD"/>
</dbReference>
<dbReference type="PROSITE" id="PS50048">
    <property type="entry name" value="ZN2_CY6_FUNGAL_2"/>
    <property type="match status" value="1"/>
</dbReference>
<dbReference type="GO" id="GO:0005634">
    <property type="term" value="C:nucleus"/>
    <property type="evidence" value="ECO:0007669"/>
    <property type="project" value="UniProtKB-SubCell"/>
</dbReference>
<proteinExistence type="predicted"/>
<dbReference type="PROSITE" id="PS00463">
    <property type="entry name" value="ZN2_CY6_FUNGAL_1"/>
    <property type="match status" value="1"/>
</dbReference>
<dbReference type="GO" id="GO:0000976">
    <property type="term" value="F:transcription cis-regulatory region binding"/>
    <property type="evidence" value="ECO:0007669"/>
    <property type="project" value="TreeGrafter"/>
</dbReference>
<feature type="compositionally biased region" description="Polar residues" evidence="8">
    <location>
        <begin position="57"/>
        <end position="74"/>
    </location>
</feature>
<dbReference type="EMBL" id="CP014586">
    <property type="protein sequence ID" value="ANZ76951.1"/>
    <property type="molecule type" value="Genomic_DNA"/>
</dbReference>
<dbReference type="Gene3D" id="4.10.240.10">
    <property type="entry name" value="Zn(2)-C6 fungal-type DNA-binding domain"/>
    <property type="match status" value="1"/>
</dbReference>
<feature type="domain" description="Zn(2)-C6 fungal-type" evidence="9">
    <location>
        <begin position="121"/>
        <end position="153"/>
    </location>
</feature>
<accession>A0A1B2JGK4</accession>
<dbReference type="EMBL" id="CP014586">
    <property type="protein sequence ID" value="ANZ76949.1"/>
    <property type="molecule type" value="Genomic_DNA"/>
</dbReference>
<evidence type="ECO:0000313" key="16">
    <source>
        <dbReference type="EMBL" id="ANZ76952.1"/>
    </source>
</evidence>
<feature type="compositionally biased region" description="Basic and acidic residues" evidence="8">
    <location>
        <begin position="39"/>
        <end position="56"/>
    </location>
</feature>
<sequence>MEHRKLLDENESKQNTDNLSFKKHSTPHDALLASMSDKSFVDEAARFEKDQKRNTDEAPSTQYNESKGTNNNREVVSFDRNSGVDGKNHVEGSLHQMHQPPNSVEQTSNPCKERKRRRALSCQSCRKLKTRCDFELELGKCHRCAKLRLSCSLTQENETEINAIRNTMRPETFNMDLKLEKMQIAVDELRTQLTSVLWKLENHAERLSPPMRRREESFIDTLNFTKNISWTEDYLDQFIEDSPLQIIKQIDHSLFKRVTRYDPLQLACEEFLKFYLENEKLCLELVKLYFEIAHFWIIPGGITEINREYVLEHPFITCVFVALAMCFDERYTYTSQQKQLYWLTSKLLGVVAITEPLTDHDIEGILYLCLYNVARKPKQPQLDGWLLSGIGIKHLMISFNFKEIVTRVEKEKKFEADDLYHLRIWNAMCAVHFQHSIGSGRPIMITNDFYSVHKLTIMYPKATIGDAIKVSELQLYLIFQRLFESPGWTKTFTHDDNAIFVFYDLDDWKTRWIALIDRDISGLLSFTYEFLYVVLSRRYIKLCTPKNSTITQVFRDSHRLPNLVYAFNTVTKFSMKILERLLKLPTTLIRGSPSFQWSQIIYASLSLFEFLPVMNQEQKSFSLNLISKVYWFLNEIGEGSNEATDSVGKILKNIVDKASKVSTPSQKRAEFRTDELDEKDSESLSPTVNLYSHKMRNGSSAVDFQEQMLQAAIPTDNVCKVPNLGLSPIHFSANPEFPHEESSFEMPDLSQFDNFDEFFNGIFPEFKRVKNI</sequence>